<dbReference type="Gene3D" id="2.60.200.20">
    <property type="match status" value="1"/>
</dbReference>
<dbReference type="Proteomes" id="UP000179266">
    <property type="component" value="Unassembled WGS sequence"/>
</dbReference>
<dbReference type="GO" id="GO:0006355">
    <property type="term" value="P:regulation of DNA-templated transcription"/>
    <property type="evidence" value="ECO:0007669"/>
    <property type="project" value="InterPro"/>
</dbReference>
<dbReference type="PROSITE" id="PS00676">
    <property type="entry name" value="SIGMA54_INTERACT_2"/>
    <property type="match status" value="1"/>
</dbReference>
<evidence type="ECO:0008006" key="10">
    <source>
        <dbReference type="Google" id="ProtNLM"/>
    </source>
</evidence>
<dbReference type="Gene3D" id="3.40.50.300">
    <property type="entry name" value="P-loop containing nucleotide triphosphate hydrolases"/>
    <property type="match status" value="1"/>
</dbReference>
<dbReference type="InterPro" id="IPR009057">
    <property type="entry name" value="Homeodomain-like_sf"/>
</dbReference>
<dbReference type="SMART" id="SM00240">
    <property type="entry name" value="FHA"/>
    <property type="match status" value="1"/>
</dbReference>
<dbReference type="PROSITE" id="PS00688">
    <property type="entry name" value="SIGMA54_INTERACT_3"/>
    <property type="match status" value="1"/>
</dbReference>
<dbReference type="InterPro" id="IPR025944">
    <property type="entry name" value="Sigma_54_int_dom_CS"/>
</dbReference>
<evidence type="ECO:0000256" key="1">
    <source>
        <dbReference type="ARBA" id="ARBA00022741"/>
    </source>
</evidence>
<evidence type="ECO:0000313" key="8">
    <source>
        <dbReference type="EMBL" id="OGL48129.1"/>
    </source>
</evidence>
<keyword evidence="1" id="KW-0547">Nucleotide-binding</keyword>
<dbReference type="CDD" id="cd00060">
    <property type="entry name" value="FHA"/>
    <property type="match status" value="1"/>
</dbReference>
<dbReference type="Pfam" id="PF25601">
    <property type="entry name" value="AAA_lid_14"/>
    <property type="match status" value="1"/>
</dbReference>
<dbReference type="InterPro" id="IPR027417">
    <property type="entry name" value="P-loop_NTPase"/>
</dbReference>
<evidence type="ECO:0000256" key="4">
    <source>
        <dbReference type="ARBA" id="ARBA00023125"/>
    </source>
</evidence>
<feature type="domain" description="Sigma-54 factor interaction" evidence="7">
    <location>
        <begin position="290"/>
        <end position="519"/>
    </location>
</feature>
<dbReference type="Pfam" id="PF01590">
    <property type="entry name" value="GAF"/>
    <property type="match status" value="1"/>
</dbReference>
<dbReference type="Gene3D" id="3.30.450.40">
    <property type="match status" value="1"/>
</dbReference>
<evidence type="ECO:0000259" key="7">
    <source>
        <dbReference type="PROSITE" id="PS50045"/>
    </source>
</evidence>
<dbReference type="SUPFAM" id="SSF55781">
    <property type="entry name" value="GAF domain-like"/>
    <property type="match status" value="1"/>
</dbReference>
<evidence type="ECO:0000313" key="9">
    <source>
        <dbReference type="Proteomes" id="UP000179266"/>
    </source>
</evidence>
<dbReference type="SUPFAM" id="SSF49879">
    <property type="entry name" value="SMAD/FHA domain"/>
    <property type="match status" value="1"/>
</dbReference>
<keyword evidence="5" id="KW-0804">Transcription</keyword>
<protein>
    <recommendedName>
        <fullName evidence="10">Fis family transcriptional regulator</fullName>
    </recommendedName>
</protein>
<dbReference type="InterPro" id="IPR003593">
    <property type="entry name" value="AAA+_ATPase"/>
</dbReference>
<feature type="domain" description="FHA" evidence="6">
    <location>
        <begin position="23"/>
        <end position="73"/>
    </location>
</feature>
<proteinExistence type="predicted"/>
<dbReference type="Pfam" id="PF00498">
    <property type="entry name" value="FHA"/>
    <property type="match status" value="1"/>
</dbReference>
<dbReference type="PROSITE" id="PS50045">
    <property type="entry name" value="SIGMA54_INTERACT_4"/>
    <property type="match status" value="1"/>
</dbReference>
<comment type="caution">
    <text evidence="8">The sequence shown here is derived from an EMBL/GenBank/DDBJ whole genome shotgun (WGS) entry which is preliminary data.</text>
</comment>
<evidence type="ECO:0000256" key="2">
    <source>
        <dbReference type="ARBA" id="ARBA00022840"/>
    </source>
</evidence>
<dbReference type="InterPro" id="IPR058031">
    <property type="entry name" value="AAA_lid_NorR"/>
</dbReference>
<dbReference type="FunFam" id="3.40.50.300:FF:000006">
    <property type="entry name" value="DNA-binding transcriptional regulator NtrC"/>
    <property type="match status" value="1"/>
</dbReference>
<dbReference type="SUPFAM" id="SSF52540">
    <property type="entry name" value="P-loop containing nucleoside triphosphate hydrolases"/>
    <property type="match status" value="1"/>
</dbReference>
<dbReference type="InterPro" id="IPR002078">
    <property type="entry name" value="Sigma_54_int"/>
</dbReference>
<dbReference type="InterPro" id="IPR025943">
    <property type="entry name" value="Sigma_54_int_dom_ATP-bd_2"/>
</dbReference>
<dbReference type="InterPro" id="IPR008984">
    <property type="entry name" value="SMAD_FHA_dom_sf"/>
</dbReference>
<dbReference type="InterPro" id="IPR025662">
    <property type="entry name" value="Sigma_54_int_dom_ATP-bd_1"/>
</dbReference>
<dbReference type="PROSITE" id="PS50006">
    <property type="entry name" value="FHA_DOMAIN"/>
    <property type="match status" value="1"/>
</dbReference>
<dbReference type="PANTHER" id="PTHR32071:SF113">
    <property type="entry name" value="ALGINATE BIOSYNTHESIS TRANSCRIPTIONAL REGULATORY PROTEIN ALGB"/>
    <property type="match status" value="1"/>
</dbReference>
<gene>
    <name evidence="8" type="ORF">A2161_02715</name>
</gene>
<dbReference type="Gene3D" id="1.10.8.60">
    <property type="match status" value="1"/>
</dbReference>
<dbReference type="PANTHER" id="PTHR32071">
    <property type="entry name" value="TRANSCRIPTIONAL REGULATORY PROTEIN"/>
    <property type="match status" value="1"/>
</dbReference>
<dbReference type="SMART" id="SM00065">
    <property type="entry name" value="GAF"/>
    <property type="match status" value="1"/>
</dbReference>
<dbReference type="AlphaFoldDB" id="A0A1F7S2Y6"/>
<dbReference type="Gene3D" id="1.10.10.60">
    <property type="entry name" value="Homeodomain-like"/>
    <property type="match status" value="1"/>
</dbReference>
<keyword evidence="2" id="KW-0067">ATP-binding</keyword>
<evidence type="ECO:0000256" key="5">
    <source>
        <dbReference type="ARBA" id="ARBA00023163"/>
    </source>
</evidence>
<dbReference type="InterPro" id="IPR000253">
    <property type="entry name" value="FHA_dom"/>
</dbReference>
<name>A0A1F7S2Y6_9BACT</name>
<sequence length="615" mass="70596">MYLFIYYKKSGEVQYIQIDTQNMSIGRKETCDIYLDETGVSREHAMISIPENGFPVITDLNSKNGSFVNNIRITKRQLRPGDVVRFGNVSLIFTWNHEFFMENQQHLHYQTALLQIDRNLLTEKEYPVLIQGLLDEVFKVIAADRGYLILRNDGKYNVMAYKGANIEEKNTFEKEISSTLIEQCFSSPKSFFISDALSDPRYSHSISIHDLKLRSVLVSPLRYSNDVIGALYLENRSQPNVFTEYDRQFMDKLSEMASLSIMRAWELHEEKRKRKMLETDIFKKYKFPGIITRDPDMVKILETISHIASSNAGILIEGETGTGKELIAKAIHLNSSRADKPFEVLNCGAFNEQLLDSELFGYMKGAFTGAFNDKEGLLAKANGGTLFLDEISDIKFDLQVKLLRLLQSGEYRPLGSNKTEFTDIRFICATHKNLKKLVENGQFRDDLFYRVYCIELKLPPLRERSGDIPILINHFVKICCEQEGFNIKTIDPEIYSLLSNYPFPGNVRELEHLIKSAVIISKNDTVRKDHLPQDILKKLEPCFSPTNIFTKKDLLEAKKQVINNAVSKVEEKFIRDVLSASHGNVSKAAEKAEINRSYFQKLIKKYGLAAKNFRK</sequence>
<dbReference type="GO" id="GO:0005524">
    <property type="term" value="F:ATP binding"/>
    <property type="evidence" value="ECO:0007669"/>
    <property type="project" value="UniProtKB-KW"/>
</dbReference>
<keyword evidence="3" id="KW-0805">Transcription regulation</keyword>
<organism evidence="8 9">
    <name type="scientific">Candidatus Schekmanbacteria bacterium RBG_13_48_7</name>
    <dbReference type="NCBI Taxonomy" id="1817878"/>
    <lineage>
        <taxon>Bacteria</taxon>
        <taxon>Candidatus Schekmaniibacteriota</taxon>
    </lineage>
</organism>
<accession>A0A1F7S2Y6</accession>
<evidence type="ECO:0000256" key="3">
    <source>
        <dbReference type="ARBA" id="ARBA00023015"/>
    </source>
</evidence>
<dbReference type="GO" id="GO:0003677">
    <property type="term" value="F:DNA binding"/>
    <property type="evidence" value="ECO:0007669"/>
    <property type="project" value="UniProtKB-KW"/>
</dbReference>
<dbReference type="Pfam" id="PF00158">
    <property type="entry name" value="Sigma54_activat"/>
    <property type="match status" value="1"/>
</dbReference>
<dbReference type="CDD" id="cd00009">
    <property type="entry name" value="AAA"/>
    <property type="match status" value="1"/>
</dbReference>
<dbReference type="InterPro" id="IPR029016">
    <property type="entry name" value="GAF-like_dom_sf"/>
</dbReference>
<dbReference type="PROSITE" id="PS00675">
    <property type="entry name" value="SIGMA54_INTERACT_1"/>
    <property type="match status" value="1"/>
</dbReference>
<dbReference type="SMART" id="SM00382">
    <property type="entry name" value="AAA"/>
    <property type="match status" value="1"/>
</dbReference>
<keyword evidence="4" id="KW-0238">DNA-binding</keyword>
<dbReference type="EMBL" id="MGDD01000045">
    <property type="protein sequence ID" value="OGL48129.1"/>
    <property type="molecule type" value="Genomic_DNA"/>
</dbReference>
<reference evidence="8 9" key="1">
    <citation type="journal article" date="2016" name="Nat. Commun.">
        <title>Thousands of microbial genomes shed light on interconnected biogeochemical processes in an aquifer system.</title>
        <authorList>
            <person name="Anantharaman K."/>
            <person name="Brown C.T."/>
            <person name="Hug L.A."/>
            <person name="Sharon I."/>
            <person name="Castelle C.J."/>
            <person name="Probst A.J."/>
            <person name="Thomas B.C."/>
            <person name="Singh A."/>
            <person name="Wilkins M.J."/>
            <person name="Karaoz U."/>
            <person name="Brodie E.L."/>
            <person name="Williams K.H."/>
            <person name="Hubbard S.S."/>
            <person name="Banfield J.F."/>
        </authorList>
    </citation>
    <scope>NUCLEOTIDE SEQUENCE [LARGE SCALE GENOMIC DNA]</scope>
</reference>
<dbReference type="InterPro" id="IPR003018">
    <property type="entry name" value="GAF"/>
</dbReference>
<evidence type="ECO:0000259" key="6">
    <source>
        <dbReference type="PROSITE" id="PS50006"/>
    </source>
</evidence>
<dbReference type="SUPFAM" id="SSF46689">
    <property type="entry name" value="Homeodomain-like"/>
    <property type="match status" value="1"/>
</dbReference>